<feature type="domain" description="Amidohydrolase 3" evidence="1">
    <location>
        <begin position="92"/>
        <end position="566"/>
    </location>
</feature>
<dbReference type="PANTHER" id="PTHR22642:SF2">
    <property type="entry name" value="PROTEIN LONG AFTER FAR-RED 3"/>
    <property type="match status" value="1"/>
</dbReference>
<dbReference type="Gene3D" id="3.10.310.70">
    <property type="match status" value="1"/>
</dbReference>
<proteinExistence type="predicted"/>
<dbReference type="InterPro" id="IPR013108">
    <property type="entry name" value="Amidohydro_3"/>
</dbReference>
<dbReference type="AlphaFoldDB" id="A0A1H3TPE1"/>
<dbReference type="Proteomes" id="UP000199632">
    <property type="component" value="Unassembled WGS sequence"/>
</dbReference>
<dbReference type="PROSITE" id="PS51318">
    <property type="entry name" value="TAT"/>
    <property type="match status" value="1"/>
</dbReference>
<sequence length="572" mass="61150">MSETHQRGQTRRDLLRSGALAAAAAPFVGAGAADAHGKGTSPAGDLILTNGEIHTMDRRDSVVEVVAIRDGEVVYTGDRESVARKEFTDKPRTIDLRGKTAIPGVIDCHNHIVLMGNRPGHHTPLENAYSIADVQATIRARARTAPAGTFITTIGGFHFNQFKEVRLPTLAELDAAAPHHPVYISVGFVGPGVTNSLGKAFFENVPGPDGPVTVGADGSIAALTQTGRATLALRRQLTFEDRKRGTRDAMKYAVGLGVTTHLDQGAFQAVDAPSDGSAHEDNFRMHLPFLSVYGDGDGIVRLRINFLYMDADPASVALGDRLRNAFPFFGNDLVRTGGIGEFVAPVPSDPITSGSAGNQRWLDAARKVAQAGWRAEVHSLSATDFKAEIDGFALVNQEFPITDLRWVVGHVPSITEDYVDKLKALGGGINVTGFRYFTGTPTAAGPPYRMLLDNGIPLGMSSDGMQIAPMNPWVHAYYATTGINALGVAINGSQLMTRREVVEHYTSANGWFLGGVDEDRLGVLAPGRLGDVAVLNRDYFDRRAVGDADLKKINSVLTVLGGVVVHDTGVVR</sequence>
<keyword evidence="3" id="KW-1185">Reference proteome</keyword>
<dbReference type="SUPFAM" id="SSF51338">
    <property type="entry name" value="Composite domain of metallo-dependent hydrolases"/>
    <property type="match status" value="1"/>
</dbReference>
<dbReference type="InterPro" id="IPR032466">
    <property type="entry name" value="Metal_Hydrolase"/>
</dbReference>
<dbReference type="STRING" id="137265.SAMN05421684_6123"/>
<dbReference type="OrthoDB" id="3173428at2"/>
<dbReference type="EMBL" id="FNQB01000003">
    <property type="protein sequence ID" value="SDZ51897.1"/>
    <property type="molecule type" value="Genomic_DNA"/>
</dbReference>
<dbReference type="PANTHER" id="PTHR22642">
    <property type="entry name" value="IMIDAZOLONEPROPIONASE"/>
    <property type="match status" value="1"/>
</dbReference>
<dbReference type="Gene3D" id="3.20.20.140">
    <property type="entry name" value="Metal-dependent hydrolases"/>
    <property type="match status" value="1"/>
</dbReference>
<protein>
    <recommendedName>
        <fullName evidence="1">Amidohydrolase 3 domain-containing protein</fullName>
    </recommendedName>
</protein>
<dbReference type="Pfam" id="PF07969">
    <property type="entry name" value="Amidohydro_3"/>
    <property type="match status" value="1"/>
</dbReference>
<evidence type="ECO:0000313" key="3">
    <source>
        <dbReference type="Proteomes" id="UP000199632"/>
    </source>
</evidence>
<dbReference type="Gene3D" id="2.30.40.10">
    <property type="entry name" value="Urease, subunit C, domain 1"/>
    <property type="match status" value="1"/>
</dbReference>
<organism evidence="2 3">
    <name type="scientific">Asanoa ishikariensis</name>
    <dbReference type="NCBI Taxonomy" id="137265"/>
    <lineage>
        <taxon>Bacteria</taxon>
        <taxon>Bacillati</taxon>
        <taxon>Actinomycetota</taxon>
        <taxon>Actinomycetes</taxon>
        <taxon>Micromonosporales</taxon>
        <taxon>Micromonosporaceae</taxon>
        <taxon>Asanoa</taxon>
    </lineage>
</organism>
<dbReference type="InterPro" id="IPR011059">
    <property type="entry name" value="Metal-dep_hydrolase_composite"/>
</dbReference>
<dbReference type="RefSeq" id="WP_090800037.1">
    <property type="nucleotide sequence ID" value="NZ_BOND01000001.1"/>
</dbReference>
<dbReference type="GO" id="GO:0016810">
    <property type="term" value="F:hydrolase activity, acting on carbon-nitrogen (but not peptide) bonds"/>
    <property type="evidence" value="ECO:0007669"/>
    <property type="project" value="InterPro"/>
</dbReference>
<reference evidence="3" key="1">
    <citation type="submission" date="2016-10" db="EMBL/GenBank/DDBJ databases">
        <authorList>
            <person name="Varghese N."/>
            <person name="Submissions S."/>
        </authorList>
    </citation>
    <scope>NUCLEOTIDE SEQUENCE [LARGE SCALE GENOMIC DNA]</scope>
    <source>
        <strain evidence="3">DSM 44718</strain>
    </source>
</reference>
<accession>A0A1H3TPE1</accession>
<dbReference type="InterPro" id="IPR006311">
    <property type="entry name" value="TAT_signal"/>
</dbReference>
<dbReference type="SUPFAM" id="SSF51556">
    <property type="entry name" value="Metallo-dependent hydrolases"/>
    <property type="match status" value="1"/>
</dbReference>
<gene>
    <name evidence="2" type="ORF">SAMN05421684_6123</name>
</gene>
<name>A0A1H3TPE1_9ACTN</name>
<evidence type="ECO:0000313" key="2">
    <source>
        <dbReference type="EMBL" id="SDZ51897.1"/>
    </source>
</evidence>
<evidence type="ECO:0000259" key="1">
    <source>
        <dbReference type="Pfam" id="PF07969"/>
    </source>
</evidence>